<feature type="region of interest" description="Disordered" evidence="1">
    <location>
        <begin position="58"/>
        <end position="138"/>
    </location>
</feature>
<name>A0A0F9G9V1_9ZZZZ</name>
<comment type="caution">
    <text evidence="2">The sequence shown here is derived from an EMBL/GenBank/DDBJ whole genome shotgun (WGS) entry which is preliminary data.</text>
</comment>
<accession>A0A0F9G9V1</accession>
<evidence type="ECO:0000256" key="1">
    <source>
        <dbReference type="SAM" id="MobiDB-lite"/>
    </source>
</evidence>
<evidence type="ECO:0000313" key="2">
    <source>
        <dbReference type="EMBL" id="KKL95463.1"/>
    </source>
</evidence>
<dbReference type="EMBL" id="LAZR01018671">
    <property type="protein sequence ID" value="KKL95463.1"/>
    <property type="molecule type" value="Genomic_DNA"/>
</dbReference>
<feature type="compositionally biased region" description="Low complexity" evidence="1">
    <location>
        <begin position="109"/>
        <end position="124"/>
    </location>
</feature>
<protein>
    <submittedName>
        <fullName evidence="2">Uncharacterized protein</fullName>
    </submittedName>
</protein>
<gene>
    <name evidence="2" type="ORF">LCGC14_1854400</name>
</gene>
<organism evidence="2">
    <name type="scientific">marine sediment metagenome</name>
    <dbReference type="NCBI Taxonomy" id="412755"/>
    <lineage>
        <taxon>unclassified sequences</taxon>
        <taxon>metagenomes</taxon>
        <taxon>ecological metagenomes</taxon>
    </lineage>
</organism>
<sequence length="138" mass="14647">MGDAYQVCCICEKQFPAMQSLGFADNKCVDCSGPTIHTSMNILASTYKTSVELIARLSRSGSVSHKKPEGRAETPPPGQEDEHRLGRHPNTAGLPGPTDTVEITEEGLEALSEGLEPESLPPEALEADVPSVSSDPLS</sequence>
<proteinExistence type="predicted"/>
<dbReference type="AlphaFoldDB" id="A0A0F9G9V1"/>
<reference evidence="2" key="1">
    <citation type="journal article" date="2015" name="Nature">
        <title>Complex archaea that bridge the gap between prokaryotes and eukaryotes.</title>
        <authorList>
            <person name="Spang A."/>
            <person name="Saw J.H."/>
            <person name="Jorgensen S.L."/>
            <person name="Zaremba-Niedzwiedzka K."/>
            <person name="Martijn J."/>
            <person name="Lind A.E."/>
            <person name="van Eijk R."/>
            <person name="Schleper C."/>
            <person name="Guy L."/>
            <person name="Ettema T.J."/>
        </authorList>
    </citation>
    <scope>NUCLEOTIDE SEQUENCE</scope>
</reference>